<evidence type="ECO:0000313" key="2">
    <source>
        <dbReference type="EMBL" id="HAH4525419.1"/>
    </source>
</evidence>
<dbReference type="Proteomes" id="UP001285616">
    <property type="component" value="Unassembled WGS sequence"/>
</dbReference>
<accession>A0A066SZ88</accession>
<reference evidence="1" key="5">
    <citation type="submission" date="2024-02" db="EMBL/GenBank/DDBJ databases">
        <authorList>
            <consortium name="Clinical and Environmental Microbiology Branch: Whole genome sequencing antimicrobial resistance pathogens in the healthcare setting"/>
        </authorList>
    </citation>
    <scope>NUCLEOTIDE SEQUENCE</scope>
    <source>
        <strain evidence="1">1924188</strain>
    </source>
</reference>
<dbReference type="GO" id="GO:0034194">
    <property type="term" value="P:D-galactonate catabolic process"/>
    <property type="evidence" value="ECO:0007669"/>
    <property type="project" value="InterPro"/>
</dbReference>
<dbReference type="Proteomes" id="UP000843571">
    <property type="component" value="Unassembled WGS sequence"/>
</dbReference>
<gene>
    <name evidence="4" type="ORF">GP711_21500</name>
    <name evidence="2" type="ORF">GRC73_15590</name>
    <name evidence="3" type="ORF">HIE29_004515</name>
    <name evidence="5" type="ORF">OGM49_25515</name>
    <name evidence="1" type="ORF">R8O40_004482</name>
</gene>
<dbReference type="EMBL" id="DABCJL010000014">
    <property type="protein sequence ID" value="HAH7771002.1"/>
    <property type="molecule type" value="Genomic_DNA"/>
</dbReference>
<dbReference type="Gene3D" id="3.30.420.300">
    <property type="entry name" value="2-keto-3-deoxy-galactonokinase, substrate binding domain"/>
    <property type="match status" value="1"/>
</dbReference>
<dbReference type="RefSeq" id="WP_001117531.1">
    <property type="nucleotide sequence ID" value="NZ_AP018784.2"/>
</dbReference>
<evidence type="ECO:0000313" key="4">
    <source>
        <dbReference type="EMBL" id="KAE9728634.1"/>
    </source>
</evidence>
<dbReference type="EMBL" id="CP107128">
    <property type="protein sequence ID" value="WLM95911.1"/>
    <property type="molecule type" value="Genomic_DNA"/>
</dbReference>
<keyword evidence="4" id="KW-0418">Kinase</keyword>
<keyword evidence="4" id="KW-0808">Transferase</keyword>
<dbReference type="Proteomes" id="UP000437875">
    <property type="component" value="Unassembled WGS sequence"/>
</dbReference>
<proteinExistence type="predicted"/>
<dbReference type="Proteomes" id="UP001180189">
    <property type="component" value="Chromosome"/>
</dbReference>
<reference evidence="2" key="3">
    <citation type="submission" date="2019-12" db="EMBL/GenBank/DDBJ databases">
        <authorList>
            <consortium name="NCBI Pathogen Detection Project"/>
        </authorList>
    </citation>
    <scope>NUCLEOTIDE SEQUENCE</scope>
    <source>
        <strain evidence="3">C0382</strain>
        <strain evidence="2">EC00763</strain>
    </source>
</reference>
<evidence type="ECO:0000313" key="3">
    <source>
        <dbReference type="EMBL" id="HAH7771002.1"/>
    </source>
</evidence>
<reference evidence="2" key="1">
    <citation type="journal article" date="2018" name="Genome Biol.">
        <title>SKESA: strategic k-mer extension for scrupulous assemblies.</title>
        <authorList>
            <person name="Souvorov A."/>
            <person name="Agarwala R."/>
            <person name="Lipman D.J."/>
        </authorList>
    </citation>
    <scope>NUCLEOTIDE SEQUENCE [LARGE SCALE GENOMIC DNA]</scope>
    <source>
        <strain evidence="3">C0382</strain>
        <strain evidence="2">EC00763</strain>
    </source>
</reference>
<dbReference type="Gene3D" id="3.30.420.310">
    <property type="entry name" value="2-keto-3-deoxy-galactonokinase, C-terminal domain"/>
    <property type="match status" value="1"/>
</dbReference>
<reference evidence="5" key="4">
    <citation type="journal article" date="2023" name="Microorganisms">
        <title>Comparative Genomic Analysis of ST131 Subclade C2 of ESBL-Producing E. coli Isolates from Patients with Recurrent and Sporadic Urinary Tract Infections.</title>
        <authorList>
            <person name="Jaen-Luchoro D."/>
            <person name="Kahnamouei A."/>
            <person name="Yazdanshenas S."/>
            <person name="Lindblom A."/>
            <person name="Samuelsson E."/>
            <person name="Ahren C."/>
            <person name="Karami N."/>
        </authorList>
    </citation>
    <scope>NUCLEOTIDE SEQUENCE</scope>
    <source>
        <strain evidence="5">S7</strain>
    </source>
</reference>
<evidence type="ECO:0000313" key="5">
    <source>
        <dbReference type="EMBL" id="WLM95911.1"/>
    </source>
</evidence>
<name>A0A066SZ88_ECOLX</name>
<evidence type="ECO:0000313" key="6">
    <source>
        <dbReference type="Proteomes" id="UP000437875"/>
    </source>
</evidence>
<dbReference type="Pfam" id="PF05035">
    <property type="entry name" value="DGOK"/>
    <property type="match status" value="1"/>
</dbReference>
<dbReference type="InterPro" id="IPR042258">
    <property type="entry name" value="DGOK_N"/>
</dbReference>
<dbReference type="InterPro" id="IPR007729">
    <property type="entry name" value="DGOK"/>
</dbReference>
<dbReference type="GO" id="GO:0008671">
    <property type="term" value="F:2-dehydro-3-deoxygalactonokinase activity"/>
    <property type="evidence" value="ECO:0007669"/>
    <property type="project" value="InterPro"/>
</dbReference>
<dbReference type="CDD" id="cd24012">
    <property type="entry name" value="ASKHA_NBD_KDGal-kinase"/>
    <property type="match status" value="1"/>
</dbReference>
<dbReference type="EMBL" id="DABBJX010000017">
    <property type="protein sequence ID" value="HAH4525419.1"/>
    <property type="molecule type" value="Genomic_DNA"/>
</dbReference>
<dbReference type="EMBL" id="WSGM01000016">
    <property type="protein sequence ID" value="KAE9728634.1"/>
    <property type="molecule type" value="Genomic_DNA"/>
</dbReference>
<dbReference type="AlphaFoldDB" id="A0A066SZ88"/>
<reference evidence="4 6" key="2">
    <citation type="submission" date="2019-10" db="EMBL/GenBank/DDBJ databases">
        <title>Antimicrobial-resistant enteric bacteria are widely distributed amongst people, animals and the environment in northern Tanzania.</title>
        <authorList>
            <person name="Subbiah M."/>
            <person name="Call D.R."/>
        </authorList>
    </citation>
    <scope>NUCLEOTIDE SEQUENCE [LARGE SCALE GENOMIC DNA]</scope>
    <source>
        <strain evidence="4 6">TzEc067</strain>
    </source>
</reference>
<evidence type="ECO:0000313" key="1">
    <source>
        <dbReference type="EMBL" id="EMJ5256164.1"/>
    </source>
</evidence>
<protein>
    <submittedName>
        <fullName evidence="1">2-dehydro-3-deoxygalactonokinase</fullName>
    </submittedName>
    <submittedName>
        <fullName evidence="4">Carbohydrate kinase</fullName>
    </submittedName>
</protein>
<organism evidence="4 6">
    <name type="scientific">Escherichia coli</name>
    <dbReference type="NCBI Taxonomy" id="562"/>
    <lineage>
        <taxon>Bacteria</taxon>
        <taxon>Pseudomonadati</taxon>
        <taxon>Pseudomonadota</taxon>
        <taxon>Gammaproteobacteria</taxon>
        <taxon>Enterobacterales</taxon>
        <taxon>Enterobacteriaceae</taxon>
        <taxon>Escherichia</taxon>
    </lineage>
</organism>
<dbReference type="InterPro" id="IPR042257">
    <property type="entry name" value="DGOK_C"/>
</dbReference>
<sequence>MPGAPSFIALDWGTSSLRAWRFGESPNPQEKREFPWGIMKLPSQAATREDAFHDTFLRVCGDWLAQTPCPVLACGMLGSAQGWQPAAYLPCPVTLEGLAKQLTPVIHQQQTMLHIIPGVIKEGEMPEVMRGEETQIFGAISMEPSLQNAIHQGMPVLIGLPGTHAKWAVVENNTITDFRTFMTGELFDVLSRHSILGATMHPGDELHWDAFTHGLTAAQEHHQTGLLSTLFSTRSRLLTSNLTSSSQGDYLSGLLIGHELCGLASSLLRDLPATTPIALIGSANLNSRYSQAFSHVFPDRQIHAIPNATEQGLWRIAHAAGLLSTNARECTHAI</sequence>
<dbReference type="EMBL" id="ABONVU020000021">
    <property type="protein sequence ID" value="EMJ5256164.1"/>
    <property type="molecule type" value="Genomic_DNA"/>
</dbReference>